<dbReference type="EMBL" id="BKCP01006294">
    <property type="protein sequence ID" value="GER42235.1"/>
    <property type="molecule type" value="Genomic_DNA"/>
</dbReference>
<comment type="caution">
    <text evidence="2">The sequence shown here is derived from an EMBL/GenBank/DDBJ whole genome shotgun (WGS) entry which is preliminary data.</text>
</comment>
<gene>
    <name evidence="2" type="ORF">STAS_19017</name>
</gene>
<keyword evidence="3" id="KW-1185">Reference proteome</keyword>
<feature type="region of interest" description="Disordered" evidence="1">
    <location>
        <begin position="1"/>
        <end position="49"/>
    </location>
</feature>
<evidence type="ECO:0000256" key="1">
    <source>
        <dbReference type="SAM" id="MobiDB-lite"/>
    </source>
</evidence>
<dbReference type="Proteomes" id="UP000325081">
    <property type="component" value="Unassembled WGS sequence"/>
</dbReference>
<organism evidence="2 3">
    <name type="scientific">Striga asiatica</name>
    <name type="common">Asiatic witchweed</name>
    <name type="synonym">Buchnera asiatica</name>
    <dbReference type="NCBI Taxonomy" id="4170"/>
    <lineage>
        <taxon>Eukaryota</taxon>
        <taxon>Viridiplantae</taxon>
        <taxon>Streptophyta</taxon>
        <taxon>Embryophyta</taxon>
        <taxon>Tracheophyta</taxon>
        <taxon>Spermatophyta</taxon>
        <taxon>Magnoliopsida</taxon>
        <taxon>eudicotyledons</taxon>
        <taxon>Gunneridae</taxon>
        <taxon>Pentapetalae</taxon>
        <taxon>asterids</taxon>
        <taxon>lamiids</taxon>
        <taxon>Lamiales</taxon>
        <taxon>Orobanchaceae</taxon>
        <taxon>Buchnereae</taxon>
        <taxon>Striga</taxon>
    </lineage>
</organism>
<sequence length="144" mass="15797">MELNEKDDGEANFGHDKKSPYGPCFLTRKLDLRNGTRPDPDPPVKPAESLLPIATLALMASTHNPRAAGGPPSPPPWSPSCIGSSSGGRKPPPPRWSAAGTPPIGRRESPPWPESVLFLLLRPIVFLLWDDMKMRHCPLYEQKS</sequence>
<dbReference type="GO" id="GO:0016787">
    <property type="term" value="F:hydrolase activity"/>
    <property type="evidence" value="ECO:0007669"/>
    <property type="project" value="UniProtKB-KW"/>
</dbReference>
<evidence type="ECO:0000313" key="2">
    <source>
        <dbReference type="EMBL" id="GER42235.1"/>
    </source>
</evidence>
<evidence type="ECO:0000313" key="3">
    <source>
        <dbReference type="Proteomes" id="UP000325081"/>
    </source>
</evidence>
<feature type="compositionally biased region" description="Basic and acidic residues" evidence="1">
    <location>
        <begin position="28"/>
        <end position="42"/>
    </location>
</feature>
<name>A0A5A7QAE0_STRAF</name>
<feature type="compositionally biased region" description="Low complexity" evidence="1">
    <location>
        <begin position="79"/>
        <end position="89"/>
    </location>
</feature>
<accession>A0A5A7QAE0</accession>
<feature type="region of interest" description="Disordered" evidence="1">
    <location>
        <begin position="61"/>
        <end position="111"/>
    </location>
</feature>
<proteinExistence type="predicted"/>
<dbReference type="AlphaFoldDB" id="A0A5A7QAE0"/>
<reference evidence="3" key="1">
    <citation type="journal article" date="2019" name="Curr. Biol.">
        <title>Genome Sequence of Striga asiatica Provides Insight into the Evolution of Plant Parasitism.</title>
        <authorList>
            <person name="Yoshida S."/>
            <person name="Kim S."/>
            <person name="Wafula E.K."/>
            <person name="Tanskanen J."/>
            <person name="Kim Y.M."/>
            <person name="Honaas L."/>
            <person name="Yang Z."/>
            <person name="Spallek T."/>
            <person name="Conn C.E."/>
            <person name="Ichihashi Y."/>
            <person name="Cheong K."/>
            <person name="Cui S."/>
            <person name="Der J.P."/>
            <person name="Gundlach H."/>
            <person name="Jiao Y."/>
            <person name="Hori C."/>
            <person name="Ishida J.K."/>
            <person name="Kasahara H."/>
            <person name="Kiba T."/>
            <person name="Kim M.S."/>
            <person name="Koo N."/>
            <person name="Laohavisit A."/>
            <person name="Lee Y.H."/>
            <person name="Lumba S."/>
            <person name="McCourt P."/>
            <person name="Mortimer J.C."/>
            <person name="Mutuku J.M."/>
            <person name="Nomura T."/>
            <person name="Sasaki-Sekimoto Y."/>
            <person name="Seto Y."/>
            <person name="Wang Y."/>
            <person name="Wakatake T."/>
            <person name="Sakakibara H."/>
            <person name="Demura T."/>
            <person name="Yamaguchi S."/>
            <person name="Yoneyama K."/>
            <person name="Manabe R.I."/>
            <person name="Nelson D.C."/>
            <person name="Schulman A.H."/>
            <person name="Timko M.P."/>
            <person name="dePamphilis C.W."/>
            <person name="Choi D."/>
            <person name="Shirasu K."/>
        </authorList>
    </citation>
    <scope>NUCLEOTIDE SEQUENCE [LARGE SCALE GENOMIC DNA]</scope>
    <source>
        <strain evidence="3">cv. UVA1</strain>
    </source>
</reference>
<protein>
    <submittedName>
        <fullName evidence="2">Phosphatidic acid phosphohydrolase 2</fullName>
    </submittedName>
</protein>
<keyword evidence="2" id="KW-0378">Hydrolase</keyword>